<reference evidence="8" key="1">
    <citation type="journal article" date="2020" name="Stud. Mycol.">
        <title>101 Dothideomycetes genomes: a test case for predicting lifestyles and emergence of pathogens.</title>
        <authorList>
            <person name="Haridas S."/>
            <person name="Albert R."/>
            <person name="Binder M."/>
            <person name="Bloem J."/>
            <person name="Labutti K."/>
            <person name="Salamov A."/>
            <person name="Andreopoulos B."/>
            <person name="Baker S."/>
            <person name="Barry K."/>
            <person name="Bills G."/>
            <person name="Bluhm B."/>
            <person name="Cannon C."/>
            <person name="Castanera R."/>
            <person name="Culley D."/>
            <person name="Daum C."/>
            <person name="Ezra D."/>
            <person name="Gonzalez J."/>
            <person name="Henrissat B."/>
            <person name="Kuo A."/>
            <person name="Liang C."/>
            <person name="Lipzen A."/>
            <person name="Lutzoni F."/>
            <person name="Magnuson J."/>
            <person name="Mondo S."/>
            <person name="Nolan M."/>
            <person name="Ohm R."/>
            <person name="Pangilinan J."/>
            <person name="Park H.-J."/>
            <person name="Ramirez L."/>
            <person name="Alfaro M."/>
            <person name="Sun H."/>
            <person name="Tritt A."/>
            <person name="Yoshinaga Y."/>
            <person name="Zwiers L.-H."/>
            <person name="Turgeon B."/>
            <person name="Goodwin S."/>
            <person name="Spatafora J."/>
            <person name="Crous P."/>
            <person name="Grigoriev I."/>
        </authorList>
    </citation>
    <scope>NUCLEOTIDE SEQUENCE</scope>
    <source>
        <strain evidence="8">CBS 473.64</strain>
    </source>
</reference>
<evidence type="ECO:0000256" key="2">
    <source>
        <dbReference type="ARBA" id="ARBA00022737"/>
    </source>
</evidence>
<dbReference type="GO" id="GO:0008270">
    <property type="term" value="F:zinc ion binding"/>
    <property type="evidence" value="ECO:0007669"/>
    <property type="project" value="UniProtKB-KW"/>
</dbReference>
<dbReference type="FunFam" id="3.30.160.60:FF:002343">
    <property type="entry name" value="Zinc finger protein 33A"/>
    <property type="match status" value="1"/>
</dbReference>
<dbReference type="GO" id="GO:0000978">
    <property type="term" value="F:RNA polymerase II cis-regulatory region sequence-specific DNA binding"/>
    <property type="evidence" value="ECO:0007669"/>
    <property type="project" value="TreeGrafter"/>
</dbReference>
<dbReference type="GO" id="GO:0000981">
    <property type="term" value="F:DNA-binding transcription factor activity, RNA polymerase II-specific"/>
    <property type="evidence" value="ECO:0007669"/>
    <property type="project" value="TreeGrafter"/>
</dbReference>
<keyword evidence="3 5" id="KW-0863">Zinc-finger</keyword>
<feature type="compositionally biased region" description="Basic residues" evidence="6">
    <location>
        <begin position="176"/>
        <end position="187"/>
    </location>
</feature>
<dbReference type="PROSITE" id="PS50157">
    <property type="entry name" value="ZINC_FINGER_C2H2_2"/>
    <property type="match status" value="4"/>
</dbReference>
<dbReference type="PANTHER" id="PTHR23235:SF120">
    <property type="entry name" value="KRUPPEL-LIKE FACTOR 15"/>
    <property type="match status" value="1"/>
</dbReference>
<feature type="domain" description="C2H2-type" evidence="7">
    <location>
        <begin position="280"/>
        <end position="314"/>
    </location>
</feature>
<protein>
    <submittedName>
        <fullName evidence="8">Zinc finger protein-like protein OZF</fullName>
    </submittedName>
</protein>
<sequence length="447" mass="50275">MDMTGLPLSTYEFPSSVTTPPTSRAFETTTSHMNMHMPLFTAQNMATTMPYQSGAYALDHLPATPYNMQQAFPMSYTPNMSQAVSYNGAPAVQSLSNVRDVRDGFAIEQTPPVKTEINSPTQPSPVFSSISYDGQNKPTTKQESPDPVTFSTDVDTLMKAIQAKEKSTPKVERVKAPKVQHKKGAQRQRKRYQCHFGGCSKPFNQKTHLDIHIRAHTGHKPFLCKYNDCGRRFSQRGNLQTHQRRHTGERPYSCNLCGKTFAQAGNVRAHKAVHEKRKPFECRLDENGQSCGKTFTQRGNLKAHQNKFHANTIQYLTQKFACIGLGDYVSERDKELWEYFASLYKNSNKGIKGRGRARRISATPSSASSVSTPYTDVATTPLNRNYMLPFDHSGSDRSSRSSSMTSEAAMQADHGYDFNAPMHQQQQQGYAPHGYTDMVFPERKFYS</sequence>
<feature type="compositionally biased region" description="Polar residues" evidence="6">
    <location>
        <begin position="12"/>
        <end position="22"/>
    </location>
</feature>
<name>A0A6A6RRI0_9PLEO</name>
<evidence type="ECO:0000256" key="5">
    <source>
        <dbReference type="PROSITE-ProRule" id="PRU00042"/>
    </source>
</evidence>
<dbReference type="SUPFAM" id="SSF57667">
    <property type="entry name" value="beta-beta-alpha zinc fingers"/>
    <property type="match status" value="2"/>
</dbReference>
<dbReference type="InterPro" id="IPR036236">
    <property type="entry name" value="Znf_C2H2_sf"/>
</dbReference>
<dbReference type="PROSITE" id="PS00028">
    <property type="entry name" value="ZINC_FINGER_C2H2_1"/>
    <property type="match status" value="3"/>
</dbReference>
<feature type="region of interest" description="Disordered" evidence="6">
    <location>
        <begin position="351"/>
        <end position="375"/>
    </location>
</feature>
<keyword evidence="4" id="KW-0862">Zinc</keyword>
<dbReference type="Gene3D" id="3.30.160.60">
    <property type="entry name" value="Classic Zinc Finger"/>
    <property type="match status" value="4"/>
</dbReference>
<feature type="region of interest" description="Disordered" evidence="6">
    <location>
        <begin position="388"/>
        <end position="408"/>
    </location>
</feature>
<feature type="region of interest" description="Disordered" evidence="6">
    <location>
        <begin position="1"/>
        <end position="22"/>
    </location>
</feature>
<feature type="compositionally biased region" description="Polar residues" evidence="6">
    <location>
        <begin position="116"/>
        <end position="142"/>
    </location>
</feature>
<organism evidence="8 9">
    <name type="scientific">Massarina eburnea CBS 473.64</name>
    <dbReference type="NCBI Taxonomy" id="1395130"/>
    <lineage>
        <taxon>Eukaryota</taxon>
        <taxon>Fungi</taxon>
        <taxon>Dikarya</taxon>
        <taxon>Ascomycota</taxon>
        <taxon>Pezizomycotina</taxon>
        <taxon>Dothideomycetes</taxon>
        <taxon>Pleosporomycetidae</taxon>
        <taxon>Pleosporales</taxon>
        <taxon>Massarineae</taxon>
        <taxon>Massarinaceae</taxon>
        <taxon>Massarina</taxon>
    </lineage>
</organism>
<evidence type="ECO:0000256" key="1">
    <source>
        <dbReference type="ARBA" id="ARBA00022723"/>
    </source>
</evidence>
<evidence type="ECO:0000313" key="8">
    <source>
        <dbReference type="EMBL" id="KAF2637817.1"/>
    </source>
</evidence>
<keyword evidence="1" id="KW-0479">Metal-binding</keyword>
<dbReference type="OrthoDB" id="427030at2759"/>
<dbReference type="Pfam" id="PF00096">
    <property type="entry name" value="zf-C2H2"/>
    <property type="match status" value="4"/>
</dbReference>
<feature type="compositionally biased region" description="Basic and acidic residues" evidence="6">
    <location>
        <begin position="164"/>
        <end position="175"/>
    </location>
</feature>
<dbReference type="EMBL" id="MU006792">
    <property type="protein sequence ID" value="KAF2637817.1"/>
    <property type="molecule type" value="Genomic_DNA"/>
</dbReference>
<feature type="domain" description="C2H2-type" evidence="7">
    <location>
        <begin position="192"/>
        <end position="221"/>
    </location>
</feature>
<evidence type="ECO:0000256" key="6">
    <source>
        <dbReference type="SAM" id="MobiDB-lite"/>
    </source>
</evidence>
<dbReference type="PANTHER" id="PTHR23235">
    <property type="entry name" value="KRUEPPEL-LIKE TRANSCRIPTION FACTOR"/>
    <property type="match status" value="1"/>
</dbReference>
<feature type="domain" description="C2H2-type" evidence="7">
    <location>
        <begin position="222"/>
        <end position="251"/>
    </location>
</feature>
<dbReference type="FunFam" id="3.30.160.60:FF:000688">
    <property type="entry name" value="zinc finger protein 197 isoform X1"/>
    <property type="match status" value="1"/>
</dbReference>
<dbReference type="AlphaFoldDB" id="A0A6A6RRI0"/>
<feature type="compositionally biased region" description="Low complexity" evidence="6">
    <location>
        <begin position="360"/>
        <end position="373"/>
    </location>
</feature>
<keyword evidence="9" id="KW-1185">Reference proteome</keyword>
<gene>
    <name evidence="8" type="ORF">P280DRAFT_500503</name>
</gene>
<feature type="domain" description="C2H2-type" evidence="7">
    <location>
        <begin position="252"/>
        <end position="279"/>
    </location>
</feature>
<keyword evidence="2" id="KW-0677">Repeat</keyword>
<dbReference type="InterPro" id="IPR013087">
    <property type="entry name" value="Znf_C2H2_type"/>
</dbReference>
<dbReference type="Proteomes" id="UP000799753">
    <property type="component" value="Unassembled WGS sequence"/>
</dbReference>
<feature type="region of interest" description="Disordered" evidence="6">
    <location>
        <begin position="112"/>
        <end position="148"/>
    </location>
</feature>
<evidence type="ECO:0000256" key="4">
    <source>
        <dbReference type="ARBA" id="ARBA00022833"/>
    </source>
</evidence>
<evidence type="ECO:0000313" key="9">
    <source>
        <dbReference type="Proteomes" id="UP000799753"/>
    </source>
</evidence>
<evidence type="ECO:0000256" key="3">
    <source>
        <dbReference type="ARBA" id="ARBA00022771"/>
    </source>
</evidence>
<accession>A0A6A6RRI0</accession>
<dbReference type="SMART" id="SM00355">
    <property type="entry name" value="ZnF_C2H2"/>
    <property type="match status" value="4"/>
</dbReference>
<feature type="region of interest" description="Disordered" evidence="6">
    <location>
        <begin position="164"/>
        <end position="187"/>
    </location>
</feature>
<evidence type="ECO:0000259" key="7">
    <source>
        <dbReference type="PROSITE" id="PS50157"/>
    </source>
</evidence>
<proteinExistence type="predicted"/>